<dbReference type="AlphaFoldDB" id="A0A1T4NG24"/>
<evidence type="ECO:0000259" key="4">
    <source>
        <dbReference type="PROSITE" id="PS51084"/>
    </source>
</evidence>
<proteinExistence type="predicted"/>
<dbReference type="InterPro" id="IPR011146">
    <property type="entry name" value="HIT-like"/>
</dbReference>
<dbReference type="EMBL" id="FUXM01000007">
    <property type="protein sequence ID" value="SJZ77728.1"/>
    <property type="molecule type" value="Genomic_DNA"/>
</dbReference>
<dbReference type="GO" id="GO:0003824">
    <property type="term" value="F:catalytic activity"/>
    <property type="evidence" value="ECO:0007669"/>
    <property type="project" value="InterPro"/>
</dbReference>
<dbReference type="InterPro" id="IPR036265">
    <property type="entry name" value="HIT-like_sf"/>
</dbReference>
<feature type="active site" description="Tele-AMP-histidine intermediate" evidence="1">
    <location>
        <position position="100"/>
    </location>
</feature>
<evidence type="ECO:0000313" key="5">
    <source>
        <dbReference type="EMBL" id="SJZ77728.1"/>
    </source>
</evidence>
<feature type="domain" description="HIT" evidence="4">
    <location>
        <begin position="5"/>
        <end position="114"/>
    </location>
</feature>
<reference evidence="6" key="1">
    <citation type="submission" date="2017-02" db="EMBL/GenBank/DDBJ databases">
        <authorList>
            <person name="Varghese N."/>
            <person name="Submissions S."/>
        </authorList>
    </citation>
    <scope>NUCLEOTIDE SEQUENCE [LARGE SCALE GENOMIC DNA]</scope>
    <source>
        <strain evidence="6">DSM 16521</strain>
    </source>
</reference>
<dbReference type="Proteomes" id="UP000189933">
    <property type="component" value="Unassembled WGS sequence"/>
</dbReference>
<dbReference type="SUPFAM" id="SSF54197">
    <property type="entry name" value="HIT-like"/>
    <property type="match status" value="1"/>
</dbReference>
<dbReference type="CDD" id="cd01276">
    <property type="entry name" value="PKCI_related"/>
    <property type="match status" value="1"/>
</dbReference>
<organism evidence="5 6">
    <name type="scientific">Carboxydocella sporoproducens DSM 16521</name>
    <dbReference type="NCBI Taxonomy" id="1121270"/>
    <lineage>
        <taxon>Bacteria</taxon>
        <taxon>Bacillati</taxon>
        <taxon>Bacillota</taxon>
        <taxon>Clostridia</taxon>
        <taxon>Eubacteriales</taxon>
        <taxon>Clostridiales Family XVI. Incertae Sedis</taxon>
        <taxon>Carboxydocella</taxon>
    </lineage>
</organism>
<dbReference type="PRINTS" id="PR00332">
    <property type="entry name" value="HISTRIAD"/>
</dbReference>
<feature type="short sequence motif" description="Histidine triad motif" evidence="2 3">
    <location>
        <begin position="98"/>
        <end position="102"/>
    </location>
</feature>
<dbReference type="Gene3D" id="3.30.428.10">
    <property type="entry name" value="HIT-like"/>
    <property type="match status" value="1"/>
</dbReference>
<evidence type="ECO:0000256" key="3">
    <source>
        <dbReference type="PROSITE-ProRule" id="PRU00464"/>
    </source>
</evidence>
<gene>
    <name evidence="5" type="ORF">SAMN02745885_00874</name>
</gene>
<protein>
    <submittedName>
        <fullName evidence="5">Histidine triad (HIT) family protein</fullName>
    </submittedName>
</protein>
<sequence length="114" mass="12781">MQDCIFCKIVNREIPAKVVYEDEKVLVFHDINPVAPIHLLLIPKQHIPHLLAADEVDEALLGHLQLVAGRVAKDLGLEEKGFRLVTNNLKDAGQVVFHLHYHLLAGRPFGWPPG</sequence>
<keyword evidence="6" id="KW-1185">Reference proteome</keyword>
<accession>A0A1T4NG24</accession>
<dbReference type="InterPro" id="IPR001310">
    <property type="entry name" value="Histidine_triad_HIT"/>
</dbReference>
<evidence type="ECO:0000256" key="1">
    <source>
        <dbReference type="PIRSR" id="PIRSR601310-1"/>
    </source>
</evidence>
<dbReference type="PANTHER" id="PTHR23089">
    <property type="entry name" value="HISTIDINE TRIAD HIT PROTEIN"/>
    <property type="match status" value="1"/>
</dbReference>
<evidence type="ECO:0000313" key="6">
    <source>
        <dbReference type="Proteomes" id="UP000189933"/>
    </source>
</evidence>
<dbReference type="Pfam" id="PF01230">
    <property type="entry name" value="HIT"/>
    <property type="match status" value="1"/>
</dbReference>
<evidence type="ECO:0000256" key="2">
    <source>
        <dbReference type="PIRSR" id="PIRSR601310-3"/>
    </source>
</evidence>
<dbReference type="PROSITE" id="PS51084">
    <property type="entry name" value="HIT_2"/>
    <property type="match status" value="1"/>
</dbReference>
<dbReference type="RefSeq" id="WP_078664974.1">
    <property type="nucleotide sequence ID" value="NZ_FUXM01000007.1"/>
</dbReference>
<name>A0A1T4NG24_9FIRM</name>
<dbReference type="OrthoDB" id="9784774at2"/>